<evidence type="ECO:0000313" key="1">
    <source>
        <dbReference type="EMBL" id="KAJ0079962.1"/>
    </source>
</evidence>
<comment type="caution">
    <text evidence="1">The sequence shown here is derived from an EMBL/GenBank/DDBJ whole genome shotgun (WGS) entry which is preliminary data.</text>
</comment>
<name>A0ACC0ZZH5_9ROSI</name>
<accession>A0ACC0ZZH5</accession>
<sequence>MDSLIDHAEDVKELRSKGILLNFLGSDQQVADLFNEIADNLVSHPYAYAAVKDGIEKHYKNRLKIWLAEWLHTHFSSPWTVLAFIGAVLALVLTVIQTLALFKPSKS</sequence>
<evidence type="ECO:0000313" key="2">
    <source>
        <dbReference type="Proteomes" id="UP001164250"/>
    </source>
</evidence>
<protein>
    <submittedName>
        <fullName evidence="1">Uncharacterized protein</fullName>
    </submittedName>
</protein>
<keyword evidence="2" id="KW-1185">Reference proteome</keyword>
<organism evidence="1 2">
    <name type="scientific">Pistacia atlantica</name>
    <dbReference type="NCBI Taxonomy" id="434234"/>
    <lineage>
        <taxon>Eukaryota</taxon>
        <taxon>Viridiplantae</taxon>
        <taxon>Streptophyta</taxon>
        <taxon>Embryophyta</taxon>
        <taxon>Tracheophyta</taxon>
        <taxon>Spermatophyta</taxon>
        <taxon>Magnoliopsida</taxon>
        <taxon>eudicotyledons</taxon>
        <taxon>Gunneridae</taxon>
        <taxon>Pentapetalae</taxon>
        <taxon>rosids</taxon>
        <taxon>malvids</taxon>
        <taxon>Sapindales</taxon>
        <taxon>Anacardiaceae</taxon>
        <taxon>Pistacia</taxon>
    </lineage>
</organism>
<reference evidence="2" key="1">
    <citation type="journal article" date="2023" name="G3 (Bethesda)">
        <title>Genome assembly and association tests identify interacting loci associated with vigor, precocity, and sex in interspecific pistachio rootstocks.</title>
        <authorList>
            <person name="Palmer W."/>
            <person name="Jacygrad E."/>
            <person name="Sagayaradj S."/>
            <person name="Cavanaugh K."/>
            <person name="Han R."/>
            <person name="Bertier L."/>
            <person name="Beede B."/>
            <person name="Kafkas S."/>
            <person name="Golino D."/>
            <person name="Preece J."/>
            <person name="Michelmore R."/>
        </authorList>
    </citation>
    <scope>NUCLEOTIDE SEQUENCE [LARGE SCALE GENOMIC DNA]</scope>
</reference>
<gene>
    <name evidence="1" type="ORF">Patl1_22856</name>
</gene>
<dbReference type="Proteomes" id="UP001164250">
    <property type="component" value="Chromosome 13"/>
</dbReference>
<proteinExistence type="predicted"/>
<dbReference type="EMBL" id="CM047909">
    <property type="protein sequence ID" value="KAJ0079962.1"/>
    <property type="molecule type" value="Genomic_DNA"/>
</dbReference>